<reference evidence="3" key="1">
    <citation type="submission" date="2018-04" db="EMBL/GenBank/DDBJ databases">
        <authorList>
            <person name="Go L.Y."/>
            <person name="Mitchell J.A."/>
        </authorList>
    </citation>
    <scope>NUCLEOTIDE SEQUENCE</scope>
    <source>
        <tissue evidence="3">Whole organism</tissue>
    </source>
</reference>
<dbReference type="EMBL" id="UFQT01000043">
    <property type="protein sequence ID" value="SSX18776.1"/>
    <property type="molecule type" value="Genomic_DNA"/>
</dbReference>
<evidence type="ECO:0000256" key="1">
    <source>
        <dbReference type="SAM" id="MobiDB-lite"/>
    </source>
</evidence>
<evidence type="ECO:0000313" key="4">
    <source>
        <dbReference type="EMBL" id="SSX18776.1"/>
    </source>
</evidence>
<proteinExistence type="predicted"/>
<evidence type="ECO:0000259" key="2">
    <source>
        <dbReference type="Pfam" id="PF16071"/>
    </source>
</evidence>
<feature type="region of interest" description="Disordered" evidence="1">
    <location>
        <begin position="135"/>
        <end position="157"/>
    </location>
</feature>
<protein>
    <submittedName>
        <fullName evidence="4">CSON010692 protein</fullName>
    </submittedName>
</protein>
<dbReference type="AlphaFoldDB" id="A0A336LLE6"/>
<name>A0A336LLE6_CULSO</name>
<dbReference type="VEuPathDB" id="VectorBase:CSON010692"/>
<dbReference type="Pfam" id="PF16071">
    <property type="entry name" value="DUF4812"/>
    <property type="match status" value="1"/>
</dbReference>
<dbReference type="EMBL" id="UFQS01000043">
    <property type="protein sequence ID" value="SSW98390.1"/>
    <property type="molecule type" value="Genomic_DNA"/>
</dbReference>
<sequence length="510" mass="58205">MRIERPVAEKPTERNVPEPIVPAYCNFLTARKMAQENLEHEPLPDAVMDLAYRKLLSKGEKYAGLALNVQPMATGVACKNYHAGPTQCTKLRVYRPKTCGVVPPILDKNYNRPMSSFLTKEKLGSMDLAIGWDYRPKNPRDEPKKPKHIDGSNGSSAPAVFTLVKPVKSGDEGDVGRSEGVFNNTLGEIDFFDRDIVRQYKEHRKKYEKNRNCDCSHSKTKSYGLQNINVNNNNSRPRTSSSQKLRQENEMLQKRYGLQDIENRPKTSASQKCIKEMNFLSVSDLQARRCKSTSNLSELARVSASCSSKDNESVYQYHQHKRHHCSKKGDEPPRIFCPKHEKGHHLYHNRRRHRSIEPISNSRQIQPQNETKEKNLEELKELKTPRMCQQENNVPYLKELKREEYKTAFKAGIPKSNSSGTCTSFDSGIDMDSNSSSIPCIKTALKIPKPRNPFAKKNYSISTLNPPFACFKGGAGQGGYPEHWRLASVYQHAYKPIEYRKKPLLQTVFQ</sequence>
<organism evidence="4">
    <name type="scientific">Culicoides sonorensis</name>
    <name type="common">Biting midge</name>
    <dbReference type="NCBI Taxonomy" id="179676"/>
    <lineage>
        <taxon>Eukaryota</taxon>
        <taxon>Metazoa</taxon>
        <taxon>Ecdysozoa</taxon>
        <taxon>Arthropoda</taxon>
        <taxon>Hexapoda</taxon>
        <taxon>Insecta</taxon>
        <taxon>Pterygota</taxon>
        <taxon>Neoptera</taxon>
        <taxon>Endopterygota</taxon>
        <taxon>Diptera</taxon>
        <taxon>Nematocera</taxon>
        <taxon>Chironomoidea</taxon>
        <taxon>Ceratopogonidae</taxon>
        <taxon>Ceratopogoninae</taxon>
        <taxon>Culicoides</taxon>
        <taxon>Monoculicoides</taxon>
    </lineage>
</organism>
<reference evidence="4" key="2">
    <citation type="submission" date="2018-07" db="EMBL/GenBank/DDBJ databases">
        <authorList>
            <person name="Quirk P.G."/>
            <person name="Krulwich T.A."/>
        </authorList>
    </citation>
    <scope>NUCLEOTIDE SEQUENCE</scope>
</reference>
<gene>
    <name evidence="4" type="primary">CSON010692</name>
</gene>
<feature type="compositionally biased region" description="Polar residues" evidence="1">
    <location>
        <begin position="235"/>
        <end position="244"/>
    </location>
</feature>
<feature type="compositionally biased region" description="Basic and acidic residues" evidence="1">
    <location>
        <begin position="135"/>
        <end position="150"/>
    </location>
</feature>
<dbReference type="OMA" id="YRLPSHQ"/>
<dbReference type="InterPro" id="IPR032084">
    <property type="entry name" value="DUF4812"/>
</dbReference>
<accession>A0A336LLE6</accession>
<feature type="domain" description="DUF4812" evidence="2">
    <location>
        <begin position="445"/>
        <end position="510"/>
    </location>
</feature>
<feature type="region of interest" description="Disordered" evidence="1">
    <location>
        <begin position="224"/>
        <end position="245"/>
    </location>
</feature>
<evidence type="ECO:0000313" key="3">
    <source>
        <dbReference type="EMBL" id="SSW98390.1"/>
    </source>
</evidence>